<comment type="caution">
    <text evidence="1">The sequence shown here is derived from an EMBL/GenBank/DDBJ whole genome shotgun (WGS) entry which is preliminary data.</text>
</comment>
<protein>
    <submittedName>
        <fullName evidence="1">Uncharacterized protein</fullName>
    </submittedName>
</protein>
<dbReference type="Proteomes" id="UP000672934">
    <property type="component" value="Unassembled WGS sequence"/>
</dbReference>
<keyword evidence="2" id="KW-1185">Reference proteome</keyword>
<gene>
    <name evidence="1" type="ORF">LMG31506_03027</name>
</gene>
<accession>A0A916ITC4</accession>
<evidence type="ECO:0000313" key="1">
    <source>
        <dbReference type="EMBL" id="CAG2144537.1"/>
    </source>
</evidence>
<sequence>MEFHAQRELYSNRIALHIAEHPGDGAVVIAKPLVMERMDPGQMTEPCMRLTTNEAQSLMDELWHAGLRPSEGTGSAGAMAATQKHLEDMRTLVFNSHKP</sequence>
<organism evidence="1 2">
    <name type="scientific">Cupriavidus yeoncheonensis</name>
    <dbReference type="NCBI Taxonomy" id="1462994"/>
    <lineage>
        <taxon>Bacteria</taxon>
        <taxon>Pseudomonadati</taxon>
        <taxon>Pseudomonadota</taxon>
        <taxon>Betaproteobacteria</taxon>
        <taxon>Burkholderiales</taxon>
        <taxon>Burkholderiaceae</taxon>
        <taxon>Cupriavidus</taxon>
    </lineage>
</organism>
<dbReference type="EMBL" id="CAJPUY010000010">
    <property type="protein sequence ID" value="CAG2144537.1"/>
    <property type="molecule type" value="Genomic_DNA"/>
</dbReference>
<dbReference type="AlphaFoldDB" id="A0A916ITC4"/>
<proteinExistence type="predicted"/>
<reference evidence="1" key="1">
    <citation type="submission" date="2021-03" db="EMBL/GenBank/DDBJ databases">
        <authorList>
            <person name="Peeters C."/>
        </authorList>
    </citation>
    <scope>NUCLEOTIDE SEQUENCE</scope>
    <source>
        <strain evidence="1">LMG 31506</strain>
    </source>
</reference>
<name>A0A916ITC4_9BURK</name>
<evidence type="ECO:0000313" key="2">
    <source>
        <dbReference type="Proteomes" id="UP000672934"/>
    </source>
</evidence>